<dbReference type="AlphaFoldDB" id="A0A392SFX5"/>
<protein>
    <recommendedName>
        <fullName evidence="2">glycerophosphodiester phosphodiesterase</fullName>
        <ecNumber evidence="2">3.1.4.46</ecNumber>
    </recommendedName>
</protein>
<keyword evidence="5" id="KW-0378">Hydrolase</keyword>
<keyword evidence="9" id="KW-1185">Reference proteome</keyword>
<proteinExistence type="inferred from homology"/>
<evidence type="ECO:0000256" key="5">
    <source>
        <dbReference type="ARBA" id="ARBA00022801"/>
    </source>
</evidence>
<dbReference type="InterPro" id="IPR017946">
    <property type="entry name" value="PLC-like_Pdiesterase_TIM-brl"/>
</dbReference>
<comment type="catalytic activity">
    <reaction evidence="6">
        <text>a sn-glycero-3-phosphodiester + H2O = an alcohol + sn-glycerol 3-phosphate + H(+)</text>
        <dbReference type="Rhea" id="RHEA:12969"/>
        <dbReference type="ChEBI" id="CHEBI:15377"/>
        <dbReference type="ChEBI" id="CHEBI:15378"/>
        <dbReference type="ChEBI" id="CHEBI:30879"/>
        <dbReference type="ChEBI" id="CHEBI:57597"/>
        <dbReference type="ChEBI" id="CHEBI:83408"/>
        <dbReference type="EC" id="3.1.4.46"/>
    </reaction>
</comment>
<comment type="similarity">
    <text evidence="1">Belongs to the glycerophosphoryl diester phosphodiesterase family.</text>
</comment>
<evidence type="ECO:0000256" key="3">
    <source>
        <dbReference type="ARBA" id="ARBA00022729"/>
    </source>
</evidence>
<keyword evidence="3" id="KW-0732">Signal</keyword>
<dbReference type="PANTHER" id="PTHR43620">
    <property type="entry name" value="GLYCEROPHOSPHORYL DIESTER PHOSPHODIESTERASE"/>
    <property type="match status" value="1"/>
</dbReference>
<feature type="non-terminal residue" evidence="8">
    <location>
        <position position="1"/>
    </location>
</feature>
<dbReference type="PANTHER" id="PTHR43620:SF7">
    <property type="entry name" value="GLYCEROPHOSPHODIESTER PHOSPHODIESTERASE GDPD5-RELATED"/>
    <property type="match status" value="1"/>
</dbReference>
<evidence type="ECO:0000313" key="9">
    <source>
        <dbReference type="Proteomes" id="UP000265520"/>
    </source>
</evidence>
<organism evidence="8 9">
    <name type="scientific">Trifolium medium</name>
    <dbReference type="NCBI Taxonomy" id="97028"/>
    <lineage>
        <taxon>Eukaryota</taxon>
        <taxon>Viridiplantae</taxon>
        <taxon>Streptophyta</taxon>
        <taxon>Embryophyta</taxon>
        <taxon>Tracheophyta</taxon>
        <taxon>Spermatophyta</taxon>
        <taxon>Magnoliopsida</taxon>
        <taxon>eudicotyledons</taxon>
        <taxon>Gunneridae</taxon>
        <taxon>Pentapetalae</taxon>
        <taxon>rosids</taxon>
        <taxon>fabids</taxon>
        <taxon>Fabales</taxon>
        <taxon>Fabaceae</taxon>
        <taxon>Papilionoideae</taxon>
        <taxon>50 kb inversion clade</taxon>
        <taxon>NPAAA clade</taxon>
        <taxon>Hologalegina</taxon>
        <taxon>IRL clade</taxon>
        <taxon>Trifolieae</taxon>
        <taxon>Trifolium</taxon>
    </lineage>
</organism>
<dbReference type="Gene3D" id="3.20.20.190">
    <property type="entry name" value="Phosphatidylinositol (PI) phosphodiesterase"/>
    <property type="match status" value="1"/>
</dbReference>
<dbReference type="GO" id="GO:0008889">
    <property type="term" value="F:glycerophosphodiester phosphodiesterase activity"/>
    <property type="evidence" value="ECO:0007669"/>
    <property type="project" value="UniProtKB-EC"/>
</dbReference>
<keyword evidence="4" id="KW-0319">Glycerol metabolism</keyword>
<name>A0A392SFX5_9FABA</name>
<evidence type="ECO:0000256" key="2">
    <source>
        <dbReference type="ARBA" id="ARBA00012247"/>
    </source>
</evidence>
<dbReference type="InterPro" id="IPR030395">
    <property type="entry name" value="GP_PDE_dom"/>
</dbReference>
<evidence type="ECO:0000313" key="8">
    <source>
        <dbReference type="EMBL" id="MCI46860.1"/>
    </source>
</evidence>
<dbReference type="EC" id="3.1.4.46" evidence="2"/>
<dbReference type="EMBL" id="LXQA010363810">
    <property type="protein sequence ID" value="MCI46860.1"/>
    <property type="molecule type" value="Genomic_DNA"/>
</dbReference>
<evidence type="ECO:0000256" key="4">
    <source>
        <dbReference type="ARBA" id="ARBA00022798"/>
    </source>
</evidence>
<feature type="domain" description="GP-PDE" evidence="7">
    <location>
        <begin position="1"/>
        <end position="106"/>
    </location>
</feature>
<evidence type="ECO:0000256" key="1">
    <source>
        <dbReference type="ARBA" id="ARBA00007277"/>
    </source>
</evidence>
<dbReference type="SUPFAM" id="SSF51695">
    <property type="entry name" value="PLC-like phosphodiesterases"/>
    <property type="match status" value="1"/>
</dbReference>
<dbReference type="Proteomes" id="UP000265520">
    <property type="component" value="Unassembled WGS sequence"/>
</dbReference>
<dbReference type="GO" id="GO:0006629">
    <property type="term" value="P:lipid metabolic process"/>
    <property type="evidence" value="ECO:0007669"/>
    <property type="project" value="InterPro"/>
</dbReference>
<evidence type="ECO:0000259" key="7">
    <source>
        <dbReference type="PROSITE" id="PS51704"/>
    </source>
</evidence>
<dbReference type="GO" id="GO:0006071">
    <property type="term" value="P:glycerol metabolic process"/>
    <property type="evidence" value="ECO:0007669"/>
    <property type="project" value="UniProtKB-KW"/>
</dbReference>
<evidence type="ECO:0000256" key="6">
    <source>
        <dbReference type="ARBA" id="ARBA00047512"/>
    </source>
</evidence>
<sequence length="106" mass="11602">KYELVYKIDETVGDAAKAAVEDIKTFASSVVISKLSVFPQNAGFLTTSTNIVPKLKAANLSVFVETFNNEFVSQAWDYFSDPTVEINSFIQEAEINGVITAFPKTA</sequence>
<dbReference type="PROSITE" id="PS51704">
    <property type="entry name" value="GP_PDE"/>
    <property type="match status" value="1"/>
</dbReference>
<feature type="non-terminal residue" evidence="8">
    <location>
        <position position="106"/>
    </location>
</feature>
<reference evidence="8 9" key="1">
    <citation type="journal article" date="2018" name="Front. Plant Sci.">
        <title>Red Clover (Trifolium pratense) and Zigzag Clover (T. medium) - A Picture of Genomic Similarities and Differences.</title>
        <authorList>
            <person name="Dluhosova J."/>
            <person name="Istvanek J."/>
            <person name="Nedelnik J."/>
            <person name="Repkova J."/>
        </authorList>
    </citation>
    <scope>NUCLEOTIDE SEQUENCE [LARGE SCALE GENOMIC DNA]</scope>
    <source>
        <strain evidence="9">cv. 10/8</strain>
        <tissue evidence="8">Leaf</tissue>
    </source>
</reference>
<comment type="caution">
    <text evidence="8">The sequence shown here is derived from an EMBL/GenBank/DDBJ whole genome shotgun (WGS) entry which is preliminary data.</text>
</comment>
<accession>A0A392SFX5</accession>